<sequence>MENGLDGSDCREKLNKKIATKQKQDESKVAESEKIKDVSSYYP</sequence>
<reference evidence="2" key="2">
    <citation type="submission" date="2015-06" db="UniProtKB">
        <authorList>
            <consortium name="EnsemblMetazoa"/>
        </authorList>
    </citation>
    <scope>IDENTIFICATION</scope>
</reference>
<keyword evidence="3" id="KW-1185">Reference proteome</keyword>
<dbReference type="HOGENOM" id="CLU_3242785_0_0_1"/>
<feature type="compositionally biased region" description="Basic and acidic residues" evidence="1">
    <location>
        <begin position="22"/>
        <end position="37"/>
    </location>
</feature>
<evidence type="ECO:0000313" key="3">
    <source>
        <dbReference type="Proteomes" id="UP000015104"/>
    </source>
</evidence>
<dbReference type="AlphaFoldDB" id="T1KTG3"/>
<dbReference type="Proteomes" id="UP000015104">
    <property type="component" value="Unassembled WGS sequence"/>
</dbReference>
<accession>T1KTG3</accession>
<proteinExistence type="predicted"/>
<reference evidence="3" key="1">
    <citation type="submission" date="2011-08" db="EMBL/GenBank/DDBJ databases">
        <authorList>
            <person name="Rombauts S."/>
        </authorList>
    </citation>
    <scope>NUCLEOTIDE SEQUENCE</scope>
    <source>
        <strain evidence="3">London</strain>
    </source>
</reference>
<evidence type="ECO:0000313" key="2">
    <source>
        <dbReference type="EnsemblMetazoa" id="tetur20g03130.1"/>
    </source>
</evidence>
<protein>
    <submittedName>
        <fullName evidence="2">Uncharacterized protein</fullName>
    </submittedName>
</protein>
<feature type="region of interest" description="Disordered" evidence="1">
    <location>
        <begin position="1"/>
        <end position="43"/>
    </location>
</feature>
<evidence type="ECO:0000256" key="1">
    <source>
        <dbReference type="SAM" id="MobiDB-lite"/>
    </source>
</evidence>
<organism evidence="2 3">
    <name type="scientific">Tetranychus urticae</name>
    <name type="common">Two-spotted spider mite</name>
    <dbReference type="NCBI Taxonomy" id="32264"/>
    <lineage>
        <taxon>Eukaryota</taxon>
        <taxon>Metazoa</taxon>
        <taxon>Ecdysozoa</taxon>
        <taxon>Arthropoda</taxon>
        <taxon>Chelicerata</taxon>
        <taxon>Arachnida</taxon>
        <taxon>Acari</taxon>
        <taxon>Acariformes</taxon>
        <taxon>Trombidiformes</taxon>
        <taxon>Prostigmata</taxon>
        <taxon>Eleutherengona</taxon>
        <taxon>Raphignathae</taxon>
        <taxon>Tetranychoidea</taxon>
        <taxon>Tetranychidae</taxon>
        <taxon>Tetranychus</taxon>
    </lineage>
</organism>
<dbReference type="EnsemblMetazoa" id="tetur20g03130.1">
    <property type="protein sequence ID" value="tetur20g03130.1"/>
    <property type="gene ID" value="tetur20g03130"/>
</dbReference>
<dbReference type="EMBL" id="CAEY01000525">
    <property type="status" value="NOT_ANNOTATED_CDS"/>
    <property type="molecule type" value="Genomic_DNA"/>
</dbReference>
<name>T1KTG3_TETUR</name>